<dbReference type="SUPFAM" id="SSF50978">
    <property type="entry name" value="WD40 repeat-like"/>
    <property type="match status" value="1"/>
</dbReference>
<evidence type="ECO:0000256" key="11">
    <source>
        <dbReference type="PROSITE-ProRule" id="PRU00221"/>
    </source>
</evidence>
<dbReference type="InterPro" id="IPR001680">
    <property type="entry name" value="WD40_rpt"/>
</dbReference>
<evidence type="ECO:0000256" key="10">
    <source>
        <dbReference type="ARBA" id="ARBA00023242"/>
    </source>
</evidence>
<keyword evidence="8" id="KW-0811">Translocation</keyword>
<keyword evidence="3" id="KW-0813">Transport</keyword>
<keyword evidence="5" id="KW-0677">Repeat</keyword>
<comment type="caution">
    <text evidence="12">The sequence shown here is derived from an EMBL/GenBank/DDBJ whole genome shotgun (WGS) entry which is preliminary data.</text>
</comment>
<dbReference type="EMBL" id="SPOI01000022">
    <property type="protein sequence ID" value="TIB40015.1"/>
    <property type="molecule type" value="Genomic_DNA"/>
</dbReference>
<dbReference type="Proteomes" id="UP000310689">
    <property type="component" value="Unassembled WGS sequence"/>
</dbReference>
<evidence type="ECO:0000256" key="4">
    <source>
        <dbReference type="ARBA" id="ARBA00022574"/>
    </source>
</evidence>
<sequence>MQSSIYAAETSVTAQSYDYYSECMSTGSNDGRISTHRRNADNGWIEDTGQRLEQAHDGRITSLSYSHPSYGTLLASSSTDRTVKVWEMRQNVPRNQRMIAKFTESKTPISALSFCSPSALQLLCISTDGFMRIYQATIPADPTTWSCLHTIHVTSAQMHSTLNSSTPSTPTHTISVCPDKEYSGLVGVVAGCTNAVDIISYSTTNRPGITHQLDCLTQQPLCSVAWSPGCQRGYWNVAAGARDGLVRIFKLSLSHSDDGSAPVFTSHLVAELEHGGVVASLSWNLFGTVLTSSGDNAKASVWKASYTGLWSCHSTYSISE</sequence>
<evidence type="ECO:0000313" key="13">
    <source>
        <dbReference type="Proteomes" id="UP000310689"/>
    </source>
</evidence>
<dbReference type="GO" id="GO:0031080">
    <property type="term" value="C:nuclear pore outer ring"/>
    <property type="evidence" value="ECO:0007669"/>
    <property type="project" value="TreeGrafter"/>
</dbReference>
<gene>
    <name evidence="12" type="ORF">E3P86_00864</name>
</gene>
<evidence type="ECO:0000256" key="3">
    <source>
        <dbReference type="ARBA" id="ARBA00022448"/>
    </source>
</evidence>
<evidence type="ECO:0000256" key="2">
    <source>
        <dbReference type="ARBA" id="ARBA00010102"/>
    </source>
</evidence>
<comment type="similarity">
    <text evidence="2">Belongs to the WD repeat SEC13 family.</text>
</comment>
<dbReference type="AlphaFoldDB" id="A0A4T0JHP6"/>
<comment type="subcellular location">
    <subcellularLocation>
        <location evidence="1">Nucleus</location>
        <location evidence="1">Nuclear pore complex</location>
    </subcellularLocation>
</comment>
<dbReference type="GO" id="GO:0015031">
    <property type="term" value="P:protein transport"/>
    <property type="evidence" value="ECO:0007669"/>
    <property type="project" value="UniProtKB-KW"/>
</dbReference>
<dbReference type="GO" id="GO:0035859">
    <property type="term" value="C:Seh1-associated complex"/>
    <property type="evidence" value="ECO:0007669"/>
    <property type="project" value="TreeGrafter"/>
</dbReference>
<keyword evidence="4 11" id="KW-0853">WD repeat</keyword>
<dbReference type="PROSITE" id="PS50082">
    <property type="entry name" value="WD_REPEATS_2"/>
    <property type="match status" value="1"/>
</dbReference>
<evidence type="ECO:0000256" key="1">
    <source>
        <dbReference type="ARBA" id="ARBA00004567"/>
    </source>
</evidence>
<dbReference type="PROSITE" id="PS00678">
    <property type="entry name" value="WD_REPEATS_1"/>
    <property type="match status" value="1"/>
</dbReference>
<dbReference type="InterPro" id="IPR037363">
    <property type="entry name" value="Sec13/Seh1_fam"/>
</dbReference>
<dbReference type="Pfam" id="PF00400">
    <property type="entry name" value="WD40"/>
    <property type="match status" value="2"/>
</dbReference>
<evidence type="ECO:0000256" key="9">
    <source>
        <dbReference type="ARBA" id="ARBA00023132"/>
    </source>
</evidence>
<keyword evidence="9" id="KW-0906">Nuclear pore complex</keyword>
<dbReference type="GO" id="GO:0034198">
    <property type="term" value="P:cellular response to amino acid starvation"/>
    <property type="evidence" value="ECO:0007669"/>
    <property type="project" value="TreeGrafter"/>
</dbReference>
<dbReference type="InterPro" id="IPR036322">
    <property type="entry name" value="WD40_repeat_dom_sf"/>
</dbReference>
<evidence type="ECO:0000256" key="6">
    <source>
        <dbReference type="ARBA" id="ARBA00022816"/>
    </source>
</evidence>
<reference evidence="12 13" key="1">
    <citation type="submission" date="2019-03" db="EMBL/GenBank/DDBJ databases">
        <title>Sequencing 23 genomes of Wallemia ichthyophaga.</title>
        <authorList>
            <person name="Gostincar C."/>
        </authorList>
    </citation>
    <scope>NUCLEOTIDE SEQUENCE [LARGE SCALE GENOMIC DNA]</scope>
    <source>
        <strain evidence="12 13">EXF-6200</strain>
    </source>
</reference>
<protein>
    <submittedName>
        <fullName evidence="12">Uncharacterized protein</fullName>
    </submittedName>
</protein>
<dbReference type="Gene3D" id="2.130.10.10">
    <property type="entry name" value="YVTN repeat-like/Quinoprotein amine dehydrogenase"/>
    <property type="match status" value="1"/>
</dbReference>
<dbReference type="GO" id="GO:1904263">
    <property type="term" value="P:positive regulation of TORC1 signaling"/>
    <property type="evidence" value="ECO:0007669"/>
    <property type="project" value="TreeGrafter"/>
</dbReference>
<dbReference type="GO" id="GO:0051028">
    <property type="term" value="P:mRNA transport"/>
    <property type="evidence" value="ECO:0007669"/>
    <property type="project" value="UniProtKB-KW"/>
</dbReference>
<dbReference type="PROSITE" id="PS50294">
    <property type="entry name" value="WD_REPEATS_REGION"/>
    <property type="match status" value="1"/>
</dbReference>
<dbReference type="PANTHER" id="PTHR11024">
    <property type="entry name" value="NUCLEAR PORE COMPLEX PROTEIN SEC13 / SEH1 FAMILY MEMBER"/>
    <property type="match status" value="1"/>
</dbReference>
<name>A0A4T0JHP6_WALIC</name>
<dbReference type="PANTHER" id="PTHR11024:SF3">
    <property type="entry name" value="NUCLEOPORIN SEH1"/>
    <property type="match status" value="1"/>
</dbReference>
<evidence type="ECO:0000256" key="8">
    <source>
        <dbReference type="ARBA" id="ARBA00023010"/>
    </source>
</evidence>
<dbReference type="InterPro" id="IPR015943">
    <property type="entry name" value="WD40/YVTN_repeat-like_dom_sf"/>
</dbReference>
<dbReference type="InterPro" id="IPR019775">
    <property type="entry name" value="WD40_repeat_CS"/>
</dbReference>
<feature type="repeat" description="WD" evidence="11">
    <location>
        <begin position="53"/>
        <end position="96"/>
    </location>
</feature>
<dbReference type="SMART" id="SM00320">
    <property type="entry name" value="WD40"/>
    <property type="match status" value="4"/>
</dbReference>
<organism evidence="12 13">
    <name type="scientific">Wallemia ichthyophaga</name>
    <dbReference type="NCBI Taxonomy" id="245174"/>
    <lineage>
        <taxon>Eukaryota</taxon>
        <taxon>Fungi</taxon>
        <taxon>Dikarya</taxon>
        <taxon>Basidiomycota</taxon>
        <taxon>Wallemiomycotina</taxon>
        <taxon>Wallemiomycetes</taxon>
        <taxon>Wallemiales</taxon>
        <taxon>Wallemiaceae</taxon>
        <taxon>Wallemia</taxon>
    </lineage>
</organism>
<evidence type="ECO:0000256" key="7">
    <source>
        <dbReference type="ARBA" id="ARBA00022927"/>
    </source>
</evidence>
<keyword evidence="10" id="KW-0539">Nucleus</keyword>
<accession>A0A4T0JHP6</accession>
<evidence type="ECO:0000256" key="5">
    <source>
        <dbReference type="ARBA" id="ARBA00022737"/>
    </source>
</evidence>
<proteinExistence type="inferred from homology"/>
<evidence type="ECO:0000313" key="12">
    <source>
        <dbReference type="EMBL" id="TIB40015.1"/>
    </source>
</evidence>
<dbReference type="GO" id="GO:0005198">
    <property type="term" value="F:structural molecule activity"/>
    <property type="evidence" value="ECO:0007669"/>
    <property type="project" value="InterPro"/>
</dbReference>
<keyword evidence="7" id="KW-0653">Protein transport</keyword>
<keyword evidence="6" id="KW-0509">mRNA transport</keyword>